<sequence>MTRGKRRTVGTFGKRKKNKPRCEPHFPPCSSYVCWRVFLCMFLNFLDNSLPRIQWIWNCVGAFLCFKFVLEDPHHCWYLYFLYAYPYLQEKGYLLSQMQRLFWYFSLFCSLSSPPFATTKNTGERSLKKNC</sequence>
<dbReference type="RefSeq" id="XP_011776284.1">
    <property type="nucleotide sequence ID" value="XM_011777982.1"/>
</dbReference>
<proteinExistence type="predicted"/>
<organism evidence="1 2">
    <name type="scientific">Trypanosoma brucei gambiense (strain MHOM/CI/86/DAL972)</name>
    <dbReference type="NCBI Taxonomy" id="679716"/>
    <lineage>
        <taxon>Eukaryota</taxon>
        <taxon>Discoba</taxon>
        <taxon>Euglenozoa</taxon>
        <taxon>Kinetoplastea</taxon>
        <taxon>Metakinetoplastina</taxon>
        <taxon>Trypanosomatida</taxon>
        <taxon>Trypanosomatidae</taxon>
        <taxon>Trypanosoma</taxon>
    </lineage>
</organism>
<dbReference type="EMBL" id="FN554972">
    <property type="protein sequence ID" value="CBH14013.1"/>
    <property type="molecule type" value="Genomic_DNA"/>
</dbReference>
<name>C9ZX69_TRYB9</name>
<gene>
    <name evidence="1" type="ORF">TbgDal_IX860</name>
</gene>
<dbReference type="GeneID" id="23860919"/>
<dbReference type="VEuPathDB" id="TriTrypDB:Tbg972.9.860"/>
<protein>
    <submittedName>
        <fullName evidence="1">T. brucei spp.-specific protein</fullName>
    </submittedName>
</protein>
<evidence type="ECO:0000313" key="1">
    <source>
        <dbReference type="EMBL" id="CBH14013.1"/>
    </source>
</evidence>
<reference evidence="2" key="1">
    <citation type="journal article" date="2010" name="PLoS Negl. Trop. Dis.">
        <title>The genome sequence of Trypanosoma brucei gambiense, causative agent of chronic human african trypanosomiasis.</title>
        <authorList>
            <person name="Jackson A.P."/>
            <person name="Sanders M."/>
            <person name="Berry A."/>
            <person name="McQuillan J."/>
            <person name="Aslett M.A."/>
            <person name="Quail M.A."/>
            <person name="Chukualim B."/>
            <person name="Capewell P."/>
            <person name="MacLeod A."/>
            <person name="Melville S.E."/>
            <person name="Gibson W."/>
            <person name="Barry J.D."/>
            <person name="Berriman M."/>
            <person name="Hertz-Fowler C."/>
        </authorList>
    </citation>
    <scope>NUCLEOTIDE SEQUENCE [LARGE SCALE GENOMIC DNA]</scope>
    <source>
        <strain evidence="2">MHOM/CI/86/DAL972</strain>
    </source>
</reference>
<dbReference type="Proteomes" id="UP000002316">
    <property type="component" value="Chromosome 9"/>
</dbReference>
<dbReference type="AlphaFoldDB" id="C9ZX69"/>
<dbReference type="KEGG" id="tbg:TbgDal_IX860"/>
<accession>C9ZX69</accession>
<evidence type="ECO:0000313" key="2">
    <source>
        <dbReference type="Proteomes" id="UP000002316"/>
    </source>
</evidence>